<comment type="caution">
    <text evidence="2">The sequence shown here is derived from an EMBL/GenBank/DDBJ whole genome shotgun (WGS) entry which is preliminary data.</text>
</comment>
<dbReference type="Proteomes" id="UP000663852">
    <property type="component" value="Unassembled WGS sequence"/>
</dbReference>
<feature type="compositionally biased region" description="Polar residues" evidence="1">
    <location>
        <begin position="1"/>
        <end position="14"/>
    </location>
</feature>
<dbReference type="InterPro" id="IPR010916">
    <property type="entry name" value="TonB_box_CS"/>
</dbReference>
<reference evidence="2" key="1">
    <citation type="submission" date="2021-02" db="EMBL/GenBank/DDBJ databases">
        <authorList>
            <person name="Nowell W R."/>
        </authorList>
    </citation>
    <scope>NUCLEOTIDE SEQUENCE</scope>
</reference>
<feature type="region of interest" description="Disordered" evidence="1">
    <location>
        <begin position="1"/>
        <end position="28"/>
    </location>
</feature>
<proteinExistence type="predicted"/>
<evidence type="ECO:0000313" key="3">
    <source>
        <dbReference type="Proteomes" id="UP000663852"/>
    </source>
</evidence>
<accession>A0A814T4Z1</accession>
<dbReference type="PROSITE" id="PS00430">
    <property type="entry name" value="TONB_DEPENDENT_REC_1"/>
    <property type="match status" value="1"/>
</dbReference>
<evidence type="ECO:0000313" key="2">
    <source>
        <dbReference type="EMBL" id="CAF1156666.1"/>
    </source>
</evidence>
<gene>
    <name evidence="2" type="ORF">EDS130_LOCUS22910</name>
</gene>
<organism evidence="2 3">
    <name type="scientific">Adineta ricciae</name>
    <name type="common">Rotifer</name>
    <dbReference type="NCBI Taxonomy" id="249248"/>
    <lineage>
        <taxon>Eukaryota</taxon>
        <taxon>Metazoa</taxon>
        <taxon>Spiralia</taxon>
        <taxon>Gnathifera</taxon>
        <taxon>Rotifera</taxon>
        <taxon>Eurotatoria</taxon>
        <taxon>Bdelloidea</taxon>
        <taxon>Adinetida</taxon>
        <taxon>Adinetidae</taxon>
        <taxon>Adineta</taxon>
    </lineage>
</organism>
<sequence length="72" mass="7747">MFSCPLTPQVNKSDAGSDRIPGNIHKTPRRHPCSTIALLADHQYLALGSDETLSVWATNGEPKTTKSIAVSN</sequence>
<dbReference type="EMBL" id="CAJNOJ010000122">
    <property type="protein sequence ID" value="CAF1156666.1"/>
    <property type="molecule type" value="Genomic_DNA"/>
</dbReference>
<evidence type="ECO:0000256" key="1">
    <source>
        <dbReference type="SAM" id="MobiDB-lite"/>
    </source>
</evidence>
<dbReference type="AlphaFoldDB" id="A0A814T4Z1"/>
<protein>
    <submittedName>
        <fullName evidence="2">Uncharacterized protein</fullName>
    </submittedName>
</protein>
<name>A0A814T4Z1_ADIRI</name>
<dbReference type="OrthoDB" id="75172at2759"/>